<accession>A0A368TR46</accession>
<proteinExistence type="predicted"/>
<dbReference type="RefSeq" id="WP_114488110.1">
    <property type="nucleotide sequence ID" value="NZ_QPIJ01000054.1"/>
</dbReference>
<evidence type="ECO:0000313" key="2">
    <source>
        <dbReference type="Proteomes" id="UP000253204"/>
    </source>
</evidence>
<evidence type="ECO:0000313" key="1">
    <source>
        <dbReference type="EMBL" id="RCV87134.1"/>
    </source>
</evidence>
<reference evidence="1 2" key="1">
    <citation type="submission" date="2018-07" db="EMBL/GenBank/DDBJ databases">
        <title>Halomonas rutogse sp. nov., isolated from Lake TangqianCo on Tibetan Plateau.</title>
        <authorList>
            <person name="Lu H."/>
            <person name="Xing P."/>
            <person name="Wu Q."/>
        </authorList>
    </citation>
    <scope>NUCLEOTIDE SEQUENCE [LARGE SCALE GENOMIC DNA]</scope>
    <source>
        <strain evidence="1 2">TQ8S</strain>
    </source>
</reference>
<protein>
    <submittedName>
        <fullName evidence="1">Uncharacterized protein</fullName>
    </submittedName>
</protein>
<dbReference type="AlphaFoldDB" id="A0A368TR46"/>
<dbReference type="EMBL" id="QPIJ01000054">
    <property type="protein sequence ID" value="RCV87134.1"/>
    <property type="molecule type" value="Genomic_DNA"/>
</dbReference>
<organism evidence="1 2">
    <name type="scientific">Vreelandella rituensis</name>
    <dbReference type="NCBI Taxonomy" id="2282306"/>
    <lineage>
        <taxon>Bacteria</taxon>
        <taxon>Pseudomonadati</taxon>
        <taxon>Pseudomonadota</taxon>
        <taxon>Gammaproteobacteria</taxon>
        <taxon>Oceanospirillales</taxon>
        <taxon>Halomonadaceae</taxon>
        <taxon>Vreelandella</taxon>
    </lineage>
</organism>
<sequence>MSLTLADGTTTLTLNPDLFWSDENNWNPVEQTADRTITGAYIVQAAARVKGRPITLEPESDSSAWMTRADVTALRNWAAVPGKTMTLTLRGEAREVIFRHQDGGFEARPVIQYRDGHELPADFYLCTIRLMEI</sequence>
<comment type="caution">
    <text evidence="1">The sequence shown here is derived from an EMBL/GenBank/DDBJ whole genome shotgun (WGS) entry which is preliminary data.</text>
</comment>
<dbReference type="OrthoDB" id="5432576at2"/>
<keyword evidence="2" id="KW-1185">Reference proteome</keyword>
<dbReference type="Proteomes" id="UP000253204">
    <property type="component" value="Unassembled WGS sequence"/>
</dbReference>
<name>A0A368TR46_9GAMM</name>
<gene>
    <name evidence="1" type="ORF">DU506_17155</name>
</gene>